<dbReference type="Gene3D" id="1.10.510.10">
    <property type="entry name" value="Transferase(Phosphotransferase) domain 1"/>
    <property type="match status" value="1"/>
</dbReference>
<reference evidence="7 8" key="1">
    <citation type="submission" date="2017-03" db="EMBL/GenBank/DDBJ databases">
        <title>An alternative strategy for trypanosome survival in the mammalian bloodstream revealed through genome and transcriptome analysis of the ubiquitous bovine parasite Trypanosoma (Megatrypanum) theileri.</title>
        <authorList>
            <person name="Kelly S."/>
            <person name="Ivens A."/>
            <person name="Mott A."/>
            <person name="O'Neill E."/>
            <person name="Emms D."/>
            <person name="Macleod O."/>
            <person name="Voorheis P."/>
            <person name="Matthews J."/>
            <person name="Matthews K."/>
            <person name="Carrington M."/>
        </authorList>
    </citation>
    <scope>NUCLEOTIDE SEQUENCE [LARGE SCALE GENOMIC DNA]</scope>
    <source>
        <strain evidence="7">Edinburgh</strain>
    </source>
</reference>
<evidence type="ECO:0000256" key="2">
    <source>
        <dbReference type="ARBA" id="ARBA00022679"/>
    </source>
</evidence>
<keyword evidence="1" id="KW-0723">Serine/threonine-protein kinase</keyword>
<comment type="caution">
    <text evidence="7">The sequence shown here is derived from an EMBL/GenBank/DDBJ whole genome shotgun (WGS) entry which is preliminary data.</text>
</comment>
<dbReference type="VEuPathDB" id="TriTrypDB:TM35_000071980"/>
<dbReference type="FunFam" id="1.10.510.10:FF:000624">
    <property type="entry name" value="Mitogen-activated protein kinase"/>
    <property type="match status" value="1"/>
</dbReference>
<dbReference type="PROSITE" id="PS50011">
    <property type="entry name" value="PROTEIN_KINASE_DOM"/>
    <property type="match status" value="1"/>
</dbReference>
<evidence type="ECO:0000313" key="7">
    <source>
        <dbReference type="EMBL" id="ORC90774.1"/>
    </source>
</evidence>
<dbReference type="PROSITE" id="PS00108">
    <property type="entry name" value="PROTEIN_KINASE_ST"/>
    <property type="match status" value="1"/>
</dbReference>
<keyword evidence="2" id="KW-0808">Transferase</keyword>
<proteinExistence type="predicted"/>
<dbReference type="InterPro" id="IPR008271">
    <property type="entry name" value="Ser/Thr_kinase_AS"/>
</dbReference>
<dbReference type="InterPro" id="IPR050117">
    <property type="entry name" value="MAPK"/>
</dbReference>
<keyword evidence="4 7" id="KW-0418">Kinase</keyword>
<dbReference type="EMBL" id="NBCO01000007">
    <property type="protein sequence ID" value="ORC90774.1"/>
    <property type="molecule type" value="Genomic_DNA"/>
</dbReference>
<evidence type="ECO:0000313" key="8">
    <source>
        <dbReference type="Proteomes" id="UP000192257"/>
    </source>
</evidence>
<dbReference type="InterPro" id="IPR011009">
    <property type="entry name" value="Kinase-like_dom_sf"/>
</dbReference>
<dbReference type="InterPro" id="IPR000719">
    <property type="entry name" value="Prot_kinase_dom"/>
</dbReference>
<dbReference type="RefSeq" id="XP_028884840.1">
    <property type="nucleotide sequence ID" value="XM_029023644.1"/>
</dbReference>
<evidence type="ECO:0000259" key="6">
    <source>
        <dbReference type="PROSITE" id="PS50011"/>
    </source>
</evidence>
<dbReference type="InterPro" id="IPR003527">
    <property type="entry name" value="MAP_kinase_CS"/>
</dbReference>
<dbReference type="GO" id="GO:0005524">
    <property type="term" value="F:ATP binding"/>
    <property type="evidence" value="ECO:0007669"/>
    <property type="project" value="UniProtKB-KW"/>
</dbReference>
<dbReference type="PROSITE" id="PS01351">
    <property type="entry name" value="MAPK"/>
    <property type="match status" value="1"/>
</dbReference>
<dbReference type="Gene3D" id="3.30.200.20">
    <property type="entry name" value="Phosphorylase Kinase, domain 1"/>
    <property type="match status" value="1"/>
</dbReference>
<evidence type="ECO:0000256" key="5">
    <source>
        <dbReference type="ARBA" id="ARBA00022840"/>
    </source>
</evidence>
<dbReference type="PANTHER" id="PTHR24055">
    <property type="entry name" value="MITOGEN-ACTIVATED PROTEIN KINASE"/>
    <property type="match status" value="1"/>
</dbReference>
<dbReference type="GO" id="GO:0004707">
    <property type="term" value="F:MAP kinase activity"/>
    <property type="evidence" value="ECO:0007669"/>
    <property type="project" value="InterPro"/>
</dbReference>
<evidence type="ECO:0000256" key="4">
    <source>
        <dbReference type="ARBA" id="ARBA00022777"/>
    </source>
</evidence>
<keyword evidence="3" id="KW-0547">Nucleotide-binding</keyword>
<sequence length="386" mass="43530">MAGSGDSSSSNAVQLVCTQRGWKTYRVRGQMFEVEDRYTLTSVAGSGAYGVVCAAIDNTTFRDVAIKRVGGLFDDLTDGRRIWREIVIHRILRKSGCRNMLNLLRVVPPRDGVADFRDLYIVTDLYNTDLHVVIQRTRNTSIDSLKRVMVSVIRCVSDMHRLGIIHRDLKPSNILLGGESDNYNAVVCDFGLARAGISEMNEPLDLTDYVVTRWYRPPELLMMCRYSFPVDLWAIGCIIAEYVIGRPLFGGRDYVHQMQLVLSSVPVTGTEFIESNGNALSFVNENVKKYKNTRPLEQELKALPPDGLDLVNKLLVFEPAKRLTAQEALEHPFFASVGGPGIQNCKPIPKMDLSFDLHAEISEAQLRRFMWAEVAYYQQKGDLEEN</sequence>
<organism evidence="7 8">
    <name type="scientific">Trypanosoma theileri</name>
    <dbReference type="NCBI Taxonomy" id="67003"/>
    <lineage>
        <taxon>Eukaryota</taxon>
        <taxon>Discoba</taxon>
        <taxon>Euglenozoa</taxon>
        <taxon>Kinetoplastea</taxon>
        <taxon>Metakinetoplastina</taxon>
        <taxon>Trypanosomatida</taxon>
        <taxon>Trypanosomatidae</taxon>
        <taxon>Trypanosoma</taxon>
    </lineage>
</organism>
<gene>
    <name evidence="7" type="ORF">TM35_000071980</name>
</gene>
<feature type="domain" description="Protein kinase" evidence="6">
    <location>
        <begin position="38"/>
        <end position="334"/>
    </location>
</feature>
<dbReference type="Proteomes" id="UP000192257">
    <property type="component" value="Unassembled WGS sequence"/>
</dbReference>
<accession>A0A1X0P1E8</accession>
<keyword evidence="5" id="KW-0067">ATP-binding</keyword>
<evidence type="ECO:0000256" key="3">
    <source>
        <dbReference type="ARBA" id="ARBA00022741"/>
    </source>
</evidence>
<evidence type="ECO:0000256" key="1">
    <source>
        <dbReference type="ARBA" id="ARBA00022527"/>
    </source>
</evidence>
<dbReference type="GeneID" id="39983424"/>
<dbReference type="OrthoDB" id="275663at2759"/>
<dbReference type="SMART" id="SM00220">
    <property type="entry name" value="S_TKc"/>
    <property type="match status" value="1"/>
</dbReference>
<dbReference type="AlphaFoldDB" id="A0A1X0P1E8"/>
<dbReference type="CDD" id="cd07834">
    <property type="entry name" value="STKc_MAPK"/>
    <property type="match status" value="1"/>
</dbReference>
<protein>
    <submittedName>
        <fullName evidence="7">Putative mitogen-activated protein kinase 5, putative,protein kinase</fullName>
    </submittedName>
</protein>
<keyword evidence="8" id="KW-1185">Reference proteome</keyword>
<dbReference type="SUPFAM" id="SSF56112">
    <property type="entry name" value="Protein kinase-like (PK-like)"/>
    <property type="match status" value="1"/>
</dbReference>
<name>A0A1X0P1E8_9TRYP</name>
<dbReference type="STRING" id="67003.A0A1X0P1E8"/>
<dbReference type="Pfam" id="PF00069">
    <property type="entry name" value="Pkinase"/>
    <property type="match status" value="1"/>
</dbReference>